<dbReference type="Pfam" id="PF13252">
    <property type="entry name" value="Phage_capsid_3"/>
    <property type="match status" value="1"/>
</dbReference>
<gene>
    <name evidence="1" type="ORF">XF5B_39170</name>
</gene>
<organism evidence="1">
    <name type="scientific">Bradyrhizobium diazoefficiens</name>
    <dbReference type="NCBI Taxonomy" id="1355477"/>
    <lineage>
        <taxon>Bacteria</taxon>
        <taxon>Pseudomonadati</taxon>
        <taxon>Pseudomonadota</taxon>
        <taxon>Alphaproteobacteria</taxon>
        <taxon>Hyphomicrobiales</taxon>
        <taxon>Nitrobacteraceae</taxon>
        <taxon>Bradyrhizobium</taxon>
    </lineage>
</organism>
<sequence>MRTTVPFGDPKAQKRWSASLFIETLNKSYFERKFIGTNDNAVIQRLTELESGPGDSIDYDLSVQLRGKPTYGDNRVEGKEESLKFYSDQVNIDQLRHSVSAGGRMTRKRTAHNLRKTGRDRLSDYWAKFFDEMIFIYLSGARGINEDFIETPDWQGHAGNPIQAPDANHIIFGGDATSKATITAADTFDRAIVERAEVKARMMRALDPTAANMLPVQINGEGHYVTVMTPFQEHNLRNSDSGGWLEIQKAAAAAEGRNNPIFKGGLGMIANVVLHSHASAIRFNDYGAGANVAAARALFMGRQAGVIAYGTKGGLRFDWQEETKDYGNEPTVAAGTIVGVKKTRFNNKDFGILALDTAATDPNGGGT</sequence>
<dbReference type="NCBIfam" id="TIGR04387">
    <property type="entry name" value="capsid_maj_N4"/>
    <property type="match status" value="1"/>
</dbReference>
<dbReference type="AlphaFoldDB" id="A0A809ZVX3"/>
<evidence type="ECO:0000313" key="1">
    <source>
        <dbReference type="EMBL" id="BCE56405.1"/>
    </source>
</evidence>
<dbReference type="InterPro" id="IPR025267">
    <property type="entry name" value="ORF017-like"/>
</dbReference>
<dbReference type="EMBL" id="AP023095">
    <property type="protein sequence ID" value="BCE56405.1"/>
    <property type="molecule type" value="Genomic_DNA"/>
</dbReference>
<accession>A0A809ZVX3</accession>
<protein>
    <submittedName>
        <fullName evidence="1">Major capsid protein</fullName>
    </submittedName>
</protein>
<reference evidence="1" key="1">
    <citation type="submission" date="2020-05" db="EMBL/GenBank/DDBJ databases">
        <title>Complete genome sequence of Bradyrhizobium diazoefficiens XF5 isolated from soybean nodule.</title>
        <authorList>
            <person name="Noda R."/>
            <person name="Kakizaki K."/>
            <person name="Minamisawa K."/>
        </authorList>
    </citation>
    <scope>NUCLEOTIDE SEQUENCE</scope>
    <source>
        <strain evidence="1">XF5</strain>
    </source>
</reference>
<name>A0A809ZVX3_9BRAD</name>
<proteinExistence type="predicted"/>
<dbReference type="RefSeq" id="WP_183117519.1">
    <property type="nucleotide sequence ID" value="NZ_AP022638.1"/>
</dbReference>